<proteinExistence type="predicted"/>
<dbReference type="Proteomes" id="UP000327044">
    <property type="component" value="Unassembled WGS sequence"/>
</dbReference>
<evidence type="ECO:0000313" key="2">
    <source>
        <dbReference type="Proteomes" id="UP000327044"/>
    </source>
</evidence>
<keyword evidence="2" id="KW-1185">Reference proteome</keyword>
<dbReference type="EMBL" id="VVIM01000001">
    <property type="protein sequence ID" value="KAB0803085.1"/>
    <property type="molecule type" value="Genomic_DNA"/>
</dbReference>
<gene>
    <name evidence="1" type="ORF">PPYR_00055</name>
</gene>
<protein>
    <recommendedName>
        <fullName evidence="3">HTH CENPB-type domain-containing protein</fullName>
    </recommendedName>
</protein>
<sequence length="335" mass="38285">MVRKQKPRQIGKTSVDVMTATTKLVLEENYSLRRAAEAYDISFITLRRYVLKKRSNPDADIKMSPNYSVRQILTEEQEVRLAEYINTCSKMAYGLSTKECRRLAWEMADVNKLSVPISWTANKQAGVEWLRQFMKRRKNLSIRQPEACSLSRLTSFNPHNVKKFFDQLKQIFEKKPQLVDPSRIFNLDETGTSTVQKPRKIVAEKGSKQVSQCSSAERGSLVTSCAIICANGTYLPPAMVFPRKYFKTHMVAGAPPGTLGLATPNGWMTAELFSARWRAGTIDYESIKKFAISFAMENWTGQERAFAVNAFYKNNDSYEQARRDVEWPARFPNLS</sequence>
<dbReference type="AlphaFoldDB" id="A0A5N4B0H0"/>
<evidence type="ECO:0008006" key="3">
    <source>
        <dbReference type="Google" id="ProtNLM"/>
    </source>
</evidence>
<accession>A0A5N4B0H0</accession>
<name>A0A5N4B0H0_PHOPY</name>
<evidence type="ECO:0000313" key="1">
    <source>
        <dbReference type="EMBL" id="KAB0803085.1"/>
    </source>
</evidence>
<reference evidence="1 2" key="1">
    <citation type="journal article" date="2018" name="Elife">
        <title>Firefly genomes illuminate parallel origins of bioluminescence in beetles.</title>
        <authorList>
            <person name="Fallon T.R."/>
            <person name="Lower S.E."/>
            <person name="Chang C.H."/>
            <person name="Bessho-Uehara M."/>
            <person name="Martin G.J."/>
            <person name="Bewick A.J."/>
            <person name="Behringer M."/>
            <person name="Debat H.J."/>
            <person name="Wong I."/>
            <person name="Day J.C."/>
            <person name="Suvorov A."/>
            <person name="Silva C.J."/>
            <person name="Stanger-Hall K.F."/>
            <person name="Hall D.W."/>
            <person name="Schmitz R.J."/>
            <person name="Nelson D.R."/>
            <person name="Lewis S.M."/>
            <person name="Shigenobu S."/>
            <person name="Bybee S.M."/>
            <person name="Larracuente A.M."/>
            <person name="Oba Y."/>
            <person name="Weng J.K."/>
        </authorList>
    </citation>
    <scope>NUCLEOTIDE SEQUENCE [LARGE SCALE GENOMIC DNA]</scope>
    <source>
        <strain evidence="1">1611_PpyrPB1</strain>
        <tissue evidence="1">Whole body</tissue>
    </source>
</reference>
<organism evidence="1 2">
    <name type="scientific">Photinus pyralis</name>
    <name type="common">Common eastern firefly</name>
    <name type="synonym">Lampyris pyralis</name>
    <dbReference type="NCBI Taxonomy" id="7054"/>
    <lineage>
        <taxon>Eukaryota</taxon>
        <taxon>Metazoa</taxon>
        <taxon>Ecdysozoa</taxon>
        <taxon>Arthropoda</taxon>
        <taxon>Hexapoda</taxon>
        <taxon>Insecta</taxon>
        <taxon>Pterygota</taxon>
        <taxon>Neoptera</taxon>
        <taxon>Endopterygota</taxon>
        <taxon>Coleoptera</taxon>
        <taxon>Polyphaga</taxon>
        <taxon>Elateriformia</taxon>
        <taxon>Elateroidea</taxon>
        <taxon>Lampyridae</taxon>
        <taxon>Lampyrinae</taxon>
        <taxon>Photinus</taxon>
    </lineage>
</organism>
<dbReference type="InParanoid" id="A0A5N4B0H0"/>
<comment type="caution">
    <text evidence="1">The sequence shown here is derived from an EMBL/GenBank/DDBJ whole genome shotgun (WGS) entry which is preliminary data.</text>
</comment>